<evidence type="ECO:0000256" key="4">
    <source>
        <dbReference type="RuleBase" id="RU003345"/>
    </source>
</evidence>
<dbReference type="Pfam" id="PF00171">
    <property type="entry name" value="Aldedh"/>
    <property type="match status" value="1"/>
</dbReference>
<dbReference type="PANTHER" id="PTHR43353">
    <property type="entry name" value="SUCCINATE-SEMIALDEHYDE DEHYDROGENASE, MITOCHONDRIAL"/>
    <property type="match status" value="1"/>
</dbReference>
<dbReference type="EMBL" id="FOOU01000006">
    <property type="protein sequence ID" value="SFG40348.1"/>
    <property type="molecule type" value="Genomic_DNA"/>
</dbReference>
<dbReference type="InterPro" id="IPR010102">
    <property type="entry name" value="Succ_semiAld_DH"/>
</dbReference>
<dbReference type="OrthoDB" id="9812625at2"/>
<dbReference type="RefSeq" id="WP_090727829.1">
    <property type="nucleotide sequence ID" value="NZ_FOOU01000006.1"/>
</dbReference>
<dbReference type="InterPro" id="IPR016163">
    <property type="entry name" value="Ald_DH_C"/>
</dbReference>
<accession>A0A1I2RIG5</accession>
<evidence type="ECO:0000256" key="2">
    <source>
        <dbReference type="ARBA" id="ARBA00023002"/>
    </source>
</evidence>
<dbReference type="Gene3D" id="3.40.309.10">
    <property type="entry name" value="Aldehyde Dehydrogenase, Chain A, domain 2"/>
    <property type="match status" value="1"/>
</dbReference>
<sequence>MLSLKDPSLLKMQAYINGEWLSALSGQTMPVLDPATGQQIAEVPDMRVQETQQAIAAAEKAFPLWKAKTAKERALILRRWFDLIVDAKDDLAQLMTAEQGKPLSEAAGEVLYGASFVEWYAEEGKRVYGDLIPAQAADKRIMVSREPIGVVAAVTPWNFPNAMITRKCAPALAAGCTMVLKPAEDTPLSALALMVLAERAGIPKGVINVVTTAQPAVVGRVLTDSPVIRKLSFTGSTAVGKQLMRQCADTVKKMSLELGGNAPLIVFDDANLDKAVQGAIISKFRNAGQTCVCANRILVQSSVYDTFIEKFSEAVRKLTVGHGLHGTFDQGPMINQAAINKVSELLDDAVQKGARLMCGGQEHDLGGTFYQPTIIADVTNKMRVAREEIFGPIAPVFRFDTEEEAIAMANDTEYGLAAYFYANDLGRVWRVSEGLEYGMVAVNEGVLSTEVAPFGGVKESGIGREGSRYGIDEYLEMKYTLLGGIN</sequence>
<protein>
    <submittedName>
        <fullName evidence="6">Succinate-semialdehyde dehydrogenase / glutarate-semialdehyde dehydrogenase</fullName>
    </submittedName>
</protein>
<dbReference type="STRING" id="1045558.SAMN05216175_106131"/>
<gene>
    <name evidence="6" type="ORF">SAMN05216175_106131</name>
</gene>
<dbReference type="GO" id="GO:0005829">
    <property type="term" value="C:cytosol"/>
    <property type="evidence" value="ECO:0007669"/>
    <property type="project" value="TreeGrafter"/>
</dbReference>
<organism evidence="6 7">
    <name type="scientific">Neptunomonas qingdaonensis</name>
    <dbReference type="NCBI Taxonomy" id="1045558"/>
    <lineage>
        <taxon>Bacteria</taxon>
        <taxon>Pseudomonadati</taxon>
        <taxon>Pseudomonadota</taxon>
        <taxon>Gammaproteobacteria</taxon>
        <taxon>Oceanospirillales</taxon>
        <taxon>Oceanospirillaceae</taxon>
        <taxon>Neptunomonas</taxon>
    </lineage>
</organism>
<dbReference type="FunFam" id="3.40.309.10:FF:000004">
    <property type="entry name" value="Succinate-semialdehyde dehydrogenase I"/>
    <property type="match status" value="1"/>
</dbReference>
<evidence type="ECO:0000256" key="3">
    <source>
        <dbReference type="PROSITE-ProRule" id="PRU10007"/>
    </source>
</evidence>
<dbReference type="InterPro" id="IPR015590">
    <property type="entry name" value="Aldehyde_DH_dom"/>
</dbReference>
<dbReference type="CDD" id="cd07103">
    <property type="entry name" value="ALDH_F5_SSADH_GabD"/>
    <property type="match status" value="1"/>
</dbReference>
<dbReference type="NCBIfam" id="TIGR01780">
    <property type="entry name" value="SSADH"/>
    <property type="match status" value="1"/>
</dbReference>
<dbReference type="InterPro" id="IPR029510">
    <property type="entry name" value="Ald_DH_CS_GLU"/>
</dbReference>
<evidence type="ECO:0000313" key="7">
    <source>
        <dbReference type="Proteomes" id="UP000198623"/>
    </source>
</evidence>
<dbReference type="InterPro" id="IPR016161">
    <property type="entry name" value="Ald_DH/histidinol_DH"/>
</dbReference>
<dbReference type="Proteomes" id="UP000198623">
    <property type="component" value="Unassembled WGS sequence"/>
</dbReference>
<name>A0A1I2RIG5_9GAMM</name>
<dbReference type="Gene3D" id="3.40.605.10">
    <property type="entry name" value="Aldehyde Dehydrogenase, Chain A, domain 1"/>
    <property type="match status" value="1"/>
</dbReference>
<dbReference type="InterPro" id="IPR016160">
    <property type="entry name" value="Ald_DH_CS_CYS"/>
</dbReference>
<dbReference type="InterPro" id="IPR050740">
    <property type="entry name" value="Aldehyde_DH_Superfamily"/>
</dbReference>
<dbReference type="FunFam" id="3.40.605.10:FF:000005">
    <property type="entry name" value="Succinate-semialdehyde dehydrogenase I"/>
    <property type="match status" value="1"/>
</dbReference>
<evidence type="ECO:0000313" key="6">
    <source>
        <dbReference type="EMBL" id="SFG40348.1"/>
    </source>
</evidence>
<dbReference type="GO" id="GO:0004777">
    <property type="term" value="F:succinate-semialdehyde dehydrogenase (NAD+) activity"/>
    <property type="evidence" value="ECO:0007669"/>
    <property type="project" value="TreeGrafter"/>
</dbReference>
<comment type="similarity">
    <text evidence="1 4">Belongs to the aldehyde dehydrogenase family.</text>
</comment>
<dbReference type="SUPFAM" id="SSF53720">
    <property type="entry name" value="ALDH-like"/>
    <property type="match status" value="1"/>
</dbReference>
<dbReference type="AlphaFoldDB" id="A0A1I2RIG5"/>
<feature type="domain" description="Aldehyde dehydrogenase" evidence="5">
    <location>
        <begin position="20"/>
        <end position="479"/>
    </location>
</feature>
<dbReference type="InterPro" id="IPR016162">
    <property type="entry name" value="Ald_DH_N"/>
</dbReference>
<evidence type="ECO:0000256" key="1">
    <source>
        <dbReference type="ARBA" id="ARBA00009986"/>
    </source>
</evidence>
<dbReference type="PROSITE" id="PS00070">
    <property type="entry name" value="ALDEHYDE_DEHYDR_CYS"/>
    <property type="match status" value="1"/>
</dbReference>
<dbReference type="PANTHER" id="PTHR43353:SF5">
    <property type="entry name" value="SUCCINATE-SEMIALDEHYDE DEHYDROGENASE, MITOCHONDRIAL"/>
    <property type="match status" value="1"/>
</dbReference>
<dbReference type="GO" id="GO:0009450">
    <property type="term" value="P:gamma-aminobutyric acid catabolic process"/>
    <property type="evidence" value="ECO:0007669"/>
    <property type="project" value="InterPro"/>
</dbReference>
<reference evidence="7" key="1">
    <citation type="submission" date="2016-10" db="EMBL/GenBank/DDBJ databases">
        <authorList>
            <person name="Varghese N."/>
            <person name="Submissions S."/>
        </authorList>
    </citation>
    <scope>NUCLEOTIDE SEQUENCE [LARGE SCALE GENOMIC DNA]</scope>
    <source>
        <strain evidence="7">CGMCC 1.10971</strain>
    </source>
</reference>
<keyword evidence="2 4" id="KW-0560">Oxidoreductase</keyword>
<keyword evidence="7" id="KW-1185">Reference proteome</keyword>
<feature type="active site" evidence="3">
    <location>
        <position position="257"/>
    </location>
</feature>
<evidence type="ECO:0000259" key="5">
    <source>
        <dbReference type="Pfam" id="PF00171"/>
    </source>
</evidence>
<dbReference type="PROSITE" id="PS00687">
    <property type="entry name" value="ALDEHYDE_DEHYDR_GLU"/>
    <property type="match status" value="1"/>
</dbReference>
<proteinExistence type="inferred from homology"/>
<dbReference type="FunFam" id="3.40.605.10:FF:000026">
    <property type="entry name" value="Aldehyde dehydrogenase, putative"/>
    <property type="match status" value="1"/>
</dbReference>